<proteinExistence type="predicted"/>
<dbReference type="RefSeq" id="WP_333710999.1">
    <property type="nucleotide sequence ID" value="NZ_JBETME010000004.1"/>
</dbReference>
<reference evidence="2 3" key="1">
    <citation type="submission" date="2024-06" db="EMBL/GenBank/DDBJ databases">
        <title>Genome sequencing of Agrobacterium spp. from tobacco in Serbia.</title>
        <authorList>
            <person name="Ilicic R.J."/>
            <person name="Studholme D.J."/>
            <person name="Jelusic A."/>
            <person name="Barac G."/>
            <person name="Bagi F."/>
            <person name="Popovic Milovanovic T."/>
        </authorList>
    </citation>
    <scope>NUCLEOTIDE SEQUENCE [LARGE SCALE GENOMIC DNA]</scope>
    <source>
        <strain evidence="2 3">DA1</strain>
    </source>
</reference>
<gene>
    <name evidence="2" type="ORF">ABVB70_11910</name>
</gene>
<feature type="region of interest" description="Disordered" evidence="1">
    <location>
        <begin position="1"/>
        <end position="20"/>
    </location>
</feature>
<organism evidence="2 3">
    <name type="scientific">Agrobacterium radiobacter</name>
    <dbReference type="NCBI Taxonomy" id="362"/>
    <lineage>
        <taxon>Bacteria</taxon>
        <taxon>Pseudomonadati</taxon>
        <taxon>Pseudomonadota</taxon>
        <taxon>Alphaproteobacteria</taxon>
        <taxon>Hyphomicrobiales</taxon>
        <taxon>Rhizobiaceae</taxon>
        <taxon>Rhizobium/Agrobacterium group</taxon>
        <taxon>Agrobacterium</taxon>
        <taxon>Agrobacterium tumefaciens complex</taxon>
    </lineage>
</organism>
<accession>A0ABD5LGS4</accession>
<protein>
    <submittedName>
        <fullName evidence="2">Uncharacterized protein</fullName>
    </submittedName>
</protein>
<dbReference type="AlphaFoldDB" id="A0ABD5LGS4"/>
<evidence type="ECO:0000256" key="1">
    <source>
        <dbReference type="SAM" id="MobiDB-lite"/>
    </source>
</evidence>
<sequence length="52" mass="6187">MGKTKRDASDDDDFEYEEYTREKGIDEIISNMTKEKAVEAYEHFMGDFAHEY</sequence>
<dbReference type="Proteomes" id="UP001438189">
    <property type="component" value="Unassembled WGS sequence"/>
</dbReference>
<evidence type="ECO:0000313" key="2">
    <source>
        <dbReference type="EMBL" id="MES4991039.1"/>
    </source>
</evidence>
<comment type="caution">
    <text evidence="2">The sequence shown here is derived from an EMBL/GenBank/DDBJ whole genome shotgun (WGS) entry which is preliminary data.</text>
</comment>
<dbReference type="EMBL" id="JBETME010000004">
    <property type="protein sequence ID" value="MES4991039.1"/>
    <property type="molecule type" value="Genomic_DNA"/>
</dbReference>
<evidence type="ECO:0000313" key="3">
    <source>
        <dbReference type="Proteomes" id="UP001438189"/>
    </source>
</evidence>
<name>A0ABD5LGS4_AGRRD</name>